<dbReference type="AlphaFoldDB" id="A0A1G4R7S7"/>
<keyword evidence="7" id="KW-1185">Reference proteome</keyword>
<evidence type="ECO:0000256" key="3">
    <source>
        <dbReference type="SAM" id="SignalP"/>
    </source>
</evidence>
<organism evidence="6 7">
    <name type="scientific">Asticcacaulis taihuensis</name>
    <dbReference type="NCBI Taxonomy" id="260084"/>
    <lineage>
        <taxon>Bacteria</taxon>
        <taxon>Pseudomonadati</taxon>
        <taxon>Pseudomonadota</taxon>
        <taxon>Alphaproteobacteria</taxon>
        <taxon>Caulobacterales</taxon>
        <taxon>Caulobacteraceae</taxon>
        <taxon>Asticcacaulis</taxon>
    </lineage>
</organism>
<keyword evidence="2" id="KW-0326">Glycosidase</keyword>
<protein>
    <submittedName>
        <fullName evidence="6">Beta-galactosidase GanA</fullName>
    </submittedName>
</protein>
<feature type="domain" description="DUF5597" evidence="5">
    <location>
        <begin position="395"/>
        <end position="529"/>
    </location>
</feature>
<dbReference type="InterPro" id="IPR040719">
    <property type="entry name" value="DUF5597"/>
</dbReference>
<keyword evidence="3" id="KW-0732">Signal</keyword>
<dbReference type="RefSeq" id="WP_220083713.1">
    <property type="nucleotide sequence ID" value="NZ_CBCRYE010000004.1"/>
</dbReference>
<dbReference type="InterPro" id="IPR013529">
    <property type="entry name" value="Glyco_hydro_42_N"/>
</dbReference>
<dbReference type="SUPFAM" id="SSF51445">
    <property type="entry name" value="(Trans)glycosidases"/>
    <property type="match status" value="1"/>
</dbReference>
<dbReference type="Proteomes" id="UP000199150">
    <property type="component" value="Unassembled WGS sequence"/>
</dbReference>
<gene>
    <name evidence="6" type="ORF">SAMN02927928_1643</name>
</gene>
<accession>A0A1G4R7S7</accession>
<evidence type="ECO:0000259" key="4">
    <source>
        <dbReference type="Pfam" id="PF02449"/>
    </source>
</evidence>
<sequence>MTRLSRPLAATMIGAALLWMPALAADIPHLATQGTTKQLIVDGKPFLILGGELANSTASNLDYLNTKWPTLKSVGLNTVIAPVEWDQIEPQPGKYDFTVLDGMIKQARQNNVKLVLLWFGAWKNSMSTYVPPYVKRDYTTYSRAQDDKGQPQDILSPFDPDTLAADARAFAAVMAHLKQVDAAHTVVMIQVENEIGMLPVVRDYSPQAQAAWNGPVPAELIAYLKTHRETLDPYVRTLWEANGLKDSGTWGEVFGGSIQAQEVFQAWYFAAFANGLAKAGKAQYPLPMYVNAALIRPGKTPGQYPSAGPLPHLFDVWKPAAPDIDILAIDMYFPNFMEWADKFKRPDNPFFIPEANQAGKPEAGANAFYAIGQLDSISFSPFSIDNIKPENSANLTGAYDVLEQLSPQILAAQGTGRMRGFRPRVSFDGVVEETPQSFMLGGYKFTVSFVDPWTPKDKQDIAANGGLIIQTGDDSFIVAGKGVVVTFEDAAPDKQAVGIEQIVEGRYVDGVWKPGRWLNGDESHQGRHLKINADGFGIQQLKLYKFR</sequence>
<dbReference type="EMBL" id="FMTS01000002">
    <property type="protein sequence ID" value="SCW52868.1"/>
    <property type="molecule type" value="Genomic_DNA"/>
</dbReference>
<feature type="domain" description="Glycoside hydrolase family 42 N-terminal" evidence="4">
    <location>
        <begin position="69"/>
        <end position="213"/>
    </location>
</feature>
<keyword evidence="1" id="KW-0378">Hydrolase</keyword>
<dbReference type="GO" id="GO:0009341">
    <property type="term" value="C:beta-galactosidase complex"/>
    <property type="evidence" value="ECO:0007669"/>
    <property type="project" value="InterPro"/>
</dbReference>
<dbReference type="Gene3D" id="2.60.220.20">
    <property type="entry name" value="putative beta-Galactosidase from caulobacter crescentus"/>
    <property type="match status" value="1"/>
</dbReference>
<feature type="signal peptide" evidence="3">
    <location>
        <begin position="1"/>
        <end position="24"/>
    </location>
</feature>
<dbReference type="Gene3D" id="3.20.20.80">
    <property type="entry name" value="Glycosidases"/>
    <property type="match status" value="1"/>
</dbReference>
<dbReference type="Pfam" id="PF02449">
    <property type="entry name" value="Glyco_hydro_42"/>
    <property type="match status" value="1"/>
</dbReference>
<evidence type="ECO:0000259" key="5">
    <source>
        <dbReference type="Pfam" id="PF18120"/>
    </source>
</evidence>
<evidence type="ECO:0000256" key="1">
    <source>
        <dbReference type="ARBA" id="ARBA00022801"/>
    </source>
</evidence>
<proteinExistence type="predicted"/>
<evidence type="ECO:0000313" key="7">
    <source>
        <dbReference type="Proteomes" id="UP000199150"/>
    </source>
</evidence>
<name>A0A1G4R7S7_9CAUL</name>
<dbReference type="GO" id="GO:0005975">
    <property type="term" value="P:carbohydrate metabolic process"/>
    <property type="evidence" value="ECO:0007669"/>
    <property type="project" value="InterPro"/>
</dbReference>
<reference evidence="7" key="1">
    <citation type="submission" date="2016-10" db="EMBL/GenBank/DDBJ databases">
        <authorList>
            <person name="Varghese N."/>
            <person name="Submissions S."/>
        </authorList>
    </citation>
    <scope>NUCLEOTIDE SEQUENCE [LARGE SCALE GENOMIC DNA]</scope>
    <source>
        <strain evidence="7">CGMCC 1.3431</strain>
    </source>
</reference>
<dbReference type="GO" id="GO:0004565">
    <property type="term" value="F:beta-galactosidase activity"/>
    <property type="evidence" value="ECO:0007669"/>
    <property type="project" value="InterPro"/>
</dbReference>
<feature type="chain" id="PRO_5011774769" evidence="3">
    <location>
        <begin position="25"/>
        <end position="547"/>
    </location>
</feature>
<dbReference type="InterPro" id="IPR017853">
    <property type="entry name" value="GH"/>
</dbReference>
<dbReference type="STRING" id="260084.SAMN02927928_1643"/>
<evidence type="ECO:0000256" key="2">
    <source>
        <dbReference type="ARBA" id="ARBA00023295"/>
    </source>
</evidence>
<dbReference type="Pfam" id="PF18120">
    <property type="entry name" value="DUF5597"/>
    <property type="match status" value="1"/>
</dbReference>
<evidence type="ECO:0000313" key="6">
    <source>
        <dbReference type="EMBL" id="SCW52868.1"/>
    </source>
</evidence>